<keyword evidence="2" id="KW-1185">Reference proteome</keyword>
<dbReference type="Proteomes" id="UP001217089">
    <property type="component" value="Unassembled WGS sequence"/>
</dbReference>
<sequence length="170" mass="18651">MTYWTGGSTTPKTDKSRLSTTVLHPIDQLLAFLIRNRLGVFVQDIADIRLYISTATKLNFLSSSAMISETCMFVTLIPPTENGHLISSTPLPVPSVTLPSPEAPRKDCVVHISSTYFSKFESSIISLTRELAESPATNTSPNKELLPSLKIICDIFSSKGSIKDNSHDIH</sequence>
<organism evidence="1 2">
    <name type="scientific">Tegillarca granosa</name>
    <name type="common">Malaysian cockle</name>
    <name type="synonym">Anadara granosa</name>
    <dbReference type="NCBI Taxonomy" id="220873"/>
    <lineage>
        <taxon>Eukaryota</taxon>
        <taxon>Metazoa</taxon>
        <taxon>Spiralia</taxon>
        <taxon>Lophotrochozoa</taxon>
        <taxon>Mollusca</taxon>
        <taxon>Bivalvia</taxon>
        <taxon>Autobranchia</taxon>
        <taxon>Pteriomorphia</taxon>
        <taxon>Arcoida</taxon>
        <taxon>Arcoidea</taxon>
        <taxon>Arcidae</taxon>
        <taxon>Tegillarca</taxon>
    </lineage>
</organism>
<name>A0ABQ9EI32_TEGGR</name>
<feature type="non-terminal residue" evidence="1">
    <location>
        <position position="170"/>
    </location>
</feature>
<dbReference type="EMBL" id="JARBDR010000903">
    <property type="protein sequence ID" value="KAJ8304929.1"/>
    <property type="molecule type" value="Genomic_DNA"/>
</dbReference>
<proteinExistence type="predicted"/>
<reference evidence="1 2" key="1">
    <citation type="submission" date="2022-12" db="EMBL/GenBank/DDBJ databases">
        <title>Chromosome-level genome of Tegillarca granosa.</title>
        <authorList>
            <person name="Kim J."/>
        </authorList>
    </citation>
    <scope>NUCLEOTIDE SEQUENCE [LARGE SCALE GENOMIC DNA]</scope>
    <source>
        <strain evidence="1">Teg-2019</strain>
        <tissue evidence="1">Adductor muscle</tissue>
    </source>
</reference>
<gene>
    <name evidence="1" type="ORF">KUTeg_018512</name>
</gene>
<evidence type="ECO:0000313" key="2">
    <source>
        <dbReference type="Proteomes" id="UP001217089"/>
    </source>
</evidence>
<accession>A0ABQ9EI32</accession>
<evidence type="ECO:0000313" key="1">
    <source>
        <dbReference type="EMBL" id="KAJ8304929.1"/>
    </source>
</evidence>
<protein>
    <submittedName>
        <fullName evidence="1">Uncharacterized protein</fullName>
    </submittedName>
</protein>
<comment type="caution">
    <text evidence="1">The sequence shown here is derived from an EMBL/GenBank/DDBJ whole genome shotgun (WGS) entry which is preliminary data.</text>
</comment>